<keyword evidence="3" id="KW-1185">Reference proteome</keyword>
<sequence length="291" mass="30516">MKVESQLYYALMLAQLTSGQDLPPLCEPGPVLYAGTWSQHMAPNIGVQCQKASILFPDQEQRKNVTIEYSSGGCGGYPLMNITIPLDIPPGSGSMQMFCDGRENVYSYCQMITVEKRPPDDTRKASATEYAITQDCAVTPPETSAKYAGTVSKPSSVSTPTPKVVAPIGTAPTQVAKDTQATPTNQTPTNQTPTNQTPTKELSGTMASSIDAEEPDPTNSGRGAYSDTDSSGAMPTGMASHSQSDGLGAAQTTQLPGYSHEASTALPESVPVSPSNEAQASGENHPCTCGQ</sequence>
<feature type="compositionally biased region" description="Low complexity" evidence="1">
    <location>
        <begin position="150"/>
        <end position="165"/>
    </location>
</feature>
<evidence type="ECO:0000256" key="1">
    <source>
        <dbReference type="SAM" id="MobiDB-lite"/>
    </source>
</evidence>
<dbReference type="OrthoDB" id="5085151at2759"/>
<dbReference type="Proteomes" id="UP000544331">
    <property type="component" value="Unassembled WGS sequence"/>
</dbReference>
<protein>
    <submittedName>
        <fullName evidence="2">Uncharacterized protein</fullName>
    </submittedName>
</protein>
<feature type="compositionally biased region" description="Polar residues" evidence="1">
    <location>
        <begin position="272"/>
        <end position="282"/>
    </location>
</feature>
<dbReference type="EMBL" id="JAAOAN010000406">
    <property type="protein sequence ID" value="KAF5707885.1"/>
    <property type="molecule type" value="Genomic_DNA"/>
</dbReference>
<dbReference type="AlphaFoldDB" id="A0A8H5Y8D0"/>
<evidence type="ECO:0000313" key="2">
    <source>
        <dbReference type="EMBL" id="KAF5707885.1"/>
    </source>
</evidence>
<feature type="compositionally biased region" description="Low complexity" evidence="1">
    <location>
        <begin position="179"/>
        <end position="199"/>
    </location>
</feature>
<reference evidence="2 3" key="1">
    <citation type="submission" date="2020-05" db="EMBL/GenBank/DDBJ databases">
        <title>Identification and distribution of gene clusters putatively required for synthesis of sphingolipid metabolism inhibitors in phylogenetically diverse species of the filamentous fungus Fusarium.</title>
        <authorList>
            <person name="Kim H.-S."/>
            <person name="Busman M."/>
            <person name="Brown D.W."/>
            <person name="Divon H."/>
            <person name="Uhlig S."/>
            <person name="Proctor R.H."/>
        </authorList>
    </citation>
    <scope>NUCLEOTIDE SEQUENCE [LARGE SCALE GENOMIC DNA]</scope>
    <source>
        <strain evidence="2 3">NRRL 66235</strain>
    </source>
</reference>
<organism evidence="2 3">
    <name type="scientific">Fusarium mundagurra</name>
    <dbReference type="NCBI Taxonomy" id="1567541"/>
    <lineage>
        <taxon>Eukaryota</taxon>
        <taxon>Fungi</taxon>
        <taxon>Dikarya</taxon>
        <taxon>Ascomycota</taxon>
        <taxon>Pezizomycotina</taxon>
        <taxon>Sordariomycetes</taxon>
        <taxon>Hypocreomycetidae</taxon>
        <taxon>Hypocreales</taxon>
        <taxon>Nectriaceae</taxon>
        <taxon>Fusarium</taxon>
        <taxon>Fusarium fujikuroi species complex</taxon>
    </lineage>
</organism>
<feature type="compositionally biased region" description="Polar residues" evidence="1">
    <location>
        <begin position="217"/>
        <end position="256"/>
    </location>
</feature>
<proteinExistence type="predicted"/>
<evidence type="ECO:0000313" key="3">
    <source>
        <dbReference type="Proteomes" id="UP000544331"/>
    </source>
</evidence>
<name>A0A8H5Y8D0_9HYPO</name>
<gene>
    <name evidence="2" type="ORF">FMUND_10868</name>
</gene>
<feature type="region of interest" description="Disordered" evidence="1">
    <location>
        <begin position="142"/>
        <end position="291"/>
    </location>
</feature>
<comment type="caution">
    <text evidence="2">The sequence shown here is derived from an EMBL/GenBank/DDBJ whole genome shotgun (WGS) entry which is preliminary data.</text>
</comment>
<accession>A0A8H5Y8D0</accession>